<dbReference type="InterPro" id="IPR002153">
    <property type="entry name" value="TRPC_channel"/>
</dbReference>
<feature type="compositionally biased region" description="Pro residues" evidence="11">
    <location>
        <begin position="10"/>
        <end position="25"/>
    </location>
</feature>
<keyword evidence="4" id="KW-0677">Repeat</keyword>
<dbReference type="Proteomes" id="UP001162156">
    <property type="component" value="Unassembled WGS sequence"/>
</dbReference>
<feature type="transmembrane region" description="Helical" evidence="12">
    <location>
        <begin position="476"/>
        <end position="498"/>
    </location>
</feature>
<evidence type="ECO:0000256" key="9">
    <source>
        <dbReference type="ARBA" id="ARBA00023303"/>
    </source>
</evidence>
<evidence type="ECO:0000259" key="13">
    <source>
        <dbReference type="SMART" id="SM01420"/>
    </source>
</evidence>
<evidence type="ECO:0000256" key="2">
    <source>
        <dbReference type="ARBA" id="ARBA00022448"/>
    </source>
</evidence>
<feature type="transmembrane region" description="Helical" evidence="12">
    <location>
        <begin position="519"/>
        <end position="542"/>
    </location>
</feature>
<evidence type="ECO:0000256" key="7">
    <source>
        <dbReference type="ARBA" id="ARBA00023065"/>
    </source>
</evidence>
<dbReference type="SUPFAM" id="SSF48403">
    <property type="entry name" value="Ankyrin repeat"/>
    <property type="match status" value="1"/>
</dbReference>
<dbReference type="GO" id="GO:0051480">
    <property type="term" value="P:regulation of cytosolic calcium ion concentration"/>
    <property type="evidence" value="ECO:0007669"/>
    <property type="project" value="TreeGrafter"/>
</dbReference>
<dbReference type="GO" id="GO:0005886">
    <property type="term" value="C:plasma membrane"/>
    <property type="evidence" value="ECO:0007669"/>
    <property type="project" value="TreeGrafter"/>
</dbReference>
<feature type="region of interest" description="Disordered" evidence="11">
    <location>
        <begin position="1"/>
        <end position="32"/>
    </location>
</feature>
<dbReference type="SMART" id="SM01420">
    <property type="entry name" value="TRP_2"/>
    <property type="match status" value="1"/>
</dbReference>
<dbReference type="Pfam" id="PF12796">
    <property type="entry name" value="Ank_2"/>
    <property type="match status" value="1"/>
</dbReference>
<dbReference type="PRINTS" id="PR01097">
    <property type="entry name" value="TRNSRECEPTRP"/>
</dbReference>
<comment type="subcellular location">
    <subcellularLocation>
        <location evidence="1">Membrane</location>
        <topology evidence="1">Multi-pass membrane protein</topology>
    </subcellularLocation>
</comment>
<dbReference type="InterPro" id="IPR036770">
    <property type="entry name" value="Ankyrin_rpt-contain_sf"/>
</dbReference>
<dbReference type="InterPro" id="IPR002110">
    <property type="entry name" value="Ankyrin_rpt"/>
</dbReference>
<dbReference type="PANTHER" id="PTHR10117:SF54">
    <property type="entry name" value="TRANSIENT RECEPTOR POTENTIAL-GAMMA PROTEIN"/>
    <property type="match status" value="1"/>
</dbReference>
<feature type="transmembrane region" description="Helical" evidence="12">
    <location>
        <begin position="611"/>
        <end position="633"/>
    </location>
</feature>
<evidence type="ECO:0000256" key="12">
    <source>
        <dbReference type="SAM" id="Phobius"/>
    </source>
</evidence>
<keyword evidence="5 12" id="KW-1133">Transmembrane helix</keyword>
<keyword evidence="7" id="KW-0406">Ion transport</keyword>
<evidence type="ECO:0000256" key="10">
    <source>
        <dbReference type="PROSITE-ProRule" id="PRU00023"/>
    </source>
</evidence>
<evidence type="ECO:0000256" key="8">
    <source>
        <dbReference type="ARBA" id="ARBA00023136"/>
    </source>
</evidence>
<dbReference type="PROSITE" id="PS50088">
    <property type="entry name" value="ANK_REPEAT"/>
    <property type="match status" value="1"/>
</dbReference>
<evidence type="ECO:0000256" key="3">
    <source>
        <dbReference type="ARBA" id="ARBA00022692"/>
    </source>
</evidence>
<dbReference type="PROSITE" id="PS50297">
    <property type="entry name" value="ANK_REP_REGION"/>
    <property type="match status" value="1"/>
</dbReference>
<evidence type="ECO:0000313" key="15">
    <source>
        <dbReference type="Proteomes" id="UP001162156"/>
    </source>
</evidence>
<evidence type="ECO:0000256" key="1">
    <source>
        <dbReference type="ARBA" id="ARBA00004141"/>
    </source>
</evidence>
<organism evidence="14 15">
    <name type="scientific">Rhamnusium bicolor</name>
    <dbReference type="NCBI Taxonomy" id="1586634"/>
    <lineage>
        <taxon>Eukaryota</taxon>
        <taxon>Metazoa</taxon>
        <taxon>Ecdysozoa</taxon>
        <taxon>Arthropoda</taxon>
        <taxon>Hexapoda</taxon>
        <taxon>Insecta</taxon>
        <taxon>Pterygota</taxon>
        <taxon>Neoptera</taxon>
        <taxon>Endopterygota</taxon>
        <taxon>Coleoptera</taxon>
        <taxon>Polyphaga</taxon>
        <taxon>Cucujiformia</taxon>
        <taxon>Chrysomeloidea</taxon>
        <taxon>Cerambycidae</taxon>
        <taxon>Lepturinae</taxon>
        <taxon>Rhagiini</taxon>
        <taxon>Rhamnusium</taxon>
    </lineage>
</organism>
<keyword evidence="8 12" id="KW-0472">Membrane</keyword>
<feature type="transmembrane region" description="Helical" evidence="12">
    <location>
        <begin position="364"/>
        <end position="383"/>
    </location>
</feature>
<dbReference type="Gene3D" id="1.25.40.20">
    <property type="entry name" value="Ankyrin repeat-containing domain"/>
    <property type="match status" value="1"/>
</dbReference>
<reference evidence="14" key="1">
    <citation type="journal article" date="2023" name="Insect Mol. Biol.">
        <title>Genome sequencing provides insights into the evolution of gene families encoding plant cell wall-degrading enzymes in longhorned beetles.</title>
        <authorList>
            <person name="Shin N.R."/>
            <person name="Okamura Y."/>
            <person name="Kirsch R."/>
            <person name="Pauchet Y."/>
        </authorList>
    </citation>
    <scope>NUCLEOTIDE SEQUENCE</scope>
    <source>
        <strain evidence="14">RBIC_L_NR</strain>
    </source>
</reference>
<feature type="transmembrane region" description="Helical" evidence="12">
    <location>
        <begin position="403"/>
        <end position="421"/>
    </location>
</feature>
<feature type="transmembrane region" description="Helical" evidence="12">
    <location>
        <begin position="331"/>
        <end position="352"/>
    </location>
</feature>
<dbReference type="SMART" id="SM00248">
    <property type="entry name" value="ANK"/>
    <property type="match status" value="2"/>
</dbReference>
<dbReference type="GO" id="GO:0015279">
    <property type="term" value="F:store-operated calcium channel activity"/>
    <property type="evidence" value="ECO:0007669"/>
    <property type="project" value="TreeGrafter"/>
</dbReference>
<evidence type="ECO:0000256" key="6">
    <source>
        <dbReference type="ARBA" id="ARBA00023043"/>
    </source>
</evidence>
<name>A0AAV8WRG2_9CUCU</name>
<feature type="repeat" description="ANK" evidence="10">
    <location>
        <begin position="144"/>
        <end position="176"/>
    </location>
</feature>
<dbReference type="EMBL" id="JANEYF010005151">
    <property type="protein sequence ID" value="KAJ8929026.1"/>
    <property type="molecule type" value="Genomic_DNA"/>
</dbReference>
<dbReference type="Pfam" id="PF08344">
    <property type="entry name" value="TRP_2"/>
    <property type="match status" value="1"/>
</dbReference>
<accession>A0AAV8WRG2</accession>
<dbReference type="InterPro" id="IPR005821">
    <property type="entry name" value="Ion_trans_dom"/>
</dbReference>
<feature type="transmembrane region" description="Helical" evidence="12">
    <location>
        <begin position="433"/>
        <end position="456"/>
    </location>
</feature>
<comment type="caution">
    <text evidence="14">The sequence shown here is derived from an EMBL/GenBank/DDBJ whole genome shotgun (WGS) entry which is preliminary data.</text>
</comment>
<feature type="domain" description="Transient receptor ion channel" evidence="13">
    <location>
        <begin position="179"/>
        <end position="242"/>
    </location>
</feature>
<evidence type="ECO:0000256" key="4">
    <source>
        <dbReference type="ARBA" id="ARBA00022737"/>
    </source>
</evidence>
<sequence>MSQLNENQDPPSPPPPPTPPPPPPHLSKQHFPQRAYQRLSEEADILVPRPSILLPQLQEKEKKFFELVASGDIGVTALLIAVQTHGELMVEFLLTQPGIDIGDCVLHAVKENQPNILVMLLDKLNQTAPSLEFVGVTHSSDFPDYVTPLILAAQCGHYEIIKMLIERGHTISKPHPPTCRCSGCRVQLEHDDLLHAESLKLNLYRAVSNPAYICYSTHDPILAAFHLSKELQECSVFIPEFKIAYAELASEISNFAVDLIACCRSTNEMELILTQGAGMQTANMFMFPRLVLAMDYKQKTFVAHPNTQQIVEAAWCGDWHEYKIKPFTIKLLYPVMRAMLLPFITLMSLTSPKSGLVKHWSIPLNRMISHIAAYTVFLIIIFLESNLDKTGQKRKPPNSGLEPIIIVFVAGHIWNIMRMFILEGPSRYFKKLWNWHAVLNNIFFLLTFLFWLASYFDAAHYDQVDLERKYWHHLDPVLIAEGCFAVATIMAFFKLMFFCRLNYYMGPLQISLGKMCADLAKYIMVFAIVMISFSAGLCRYYQSYDGMIQVVDNDIKTQQVSSFVDFSSTLKTLFWAIFCMAPLESANVIIENLPGDTPTTTIINTHEFTEAVGYIAFALFEVLIVIMILNMLIATMSATFQRVIDNLDVEWTFGKTDFYLEYMVQSTTPSPFNLIPTPGGINAFMELMQGTKMSGNNDYKPACCQKQNAPSNADKKNE</sequence>
<keyword evidence="6 10" id="KW-0040">ANK repeat</keyword>
<dbReference type="AlphaFoldDB" id="A0AAV8WRG2"/>
<dbReference type="InterPro" id="IPR013555">
    <property type="entry name" value="TRP_dom"/>
</dbReference>
<dbReference type="Pfam" id="PF00520">
    <property type="entry name" value="Ion_trans"/>
    <property type="match status" value="1"/>
</dbReference>
<protein>
    <recommendedName>
        <fullName evidence="13">Transient receptor ion channel domain-containing protein</fullName>
    </recommendedName>
</protein>
<dbReference type="PANTHER" id="PTHR10117">
    <property type="entry name" value="TRANSIENT RECEPTOR POTENTIAL CHANNEL"/>
    <property type="match status" value="1"/>
</dbReference>
<dbReference type="GO" id="GO:0034703">
    <property type="term" value="C:cation channel complex"/>
    <property type="evidence" value="ECO:0007669"/>
    <property type="project" value="TreeGrafter"/>
</dbReference>
<evidence type="ECO:0000256" key="11">
    <source>
        <dbReference type="SAM" id="MobiDB-lite"/>
    </source>
</evidence>
<keyword evidence="2" id="KW-0813">Transport</keyword>
<keyword evidence="9" id="KW-0407">Ion channel</keyword>
<dbReference type="GO" id="GO:0070679">
    <property type="term" value="F:inositol 1,4,5 trisphosphate binding"/>
    <property type="evidence" value="ECO:0007669"/>
    <property type="project" value="TreeGrafter"/>
</dbReference>
<evidence type="ECO:0000256" key="5">
    <source>
        <dbReference type="ARBA" id="ARBA00022989"/>
    </source>
</evidence>
<gene>
    <name evidence="14" type="ORF">NQ314_018337</name>
</gene>
<evidence type="ECO:0000313" key="14">
    <source>
        <dbReference type="EMBL" id="KAJ8929026.1"/>
    </source>
</evidence>
<keyword evidence="3 12" id="KW-0812">Transmembrane</keyword>
<proteinExistence type="predicted"/>
<keyword evidence="15" id="KW-1185">Reference proteome</keyword>